<dbReference type="InterPro" id="IPR023753">
    <property type="entry name" value="FAD/NAD-binding_dom"/>
</dbReference>
<dbReference type="SUPFAM" id="SSF51905">
    <property type="entry name" value="FAD/NAD(P)-binding domain"/>
    <property type="match status" value="1"/>
</dbReference>
<dbReference type="PRINTS" id="PR00368">
    <property type="entry name" value="FADPNR"/>
</dbReference>
<name>A0ABN3M036_9ACTN</name>
<gene>
    <name evidence="3" type="ORF">GCM10010393_26740</name>
</gene>
<dbReference type="PRINTS" id="PR00469">
    <property type="entry name" value="PNDRDTASEII"/>
</dbReference>
<dbReference type="EMBL" id="BAAASR010000015">
    <property type="protein sequence ID" value="GAA2493417.1"/>
    <property type="molecule type" value="Genomic_DNA"/>
</dbReference>
<keyword evidence="1" id="KW-0560">Oxidoreductase</keyword>
<dbReference type="PANTHER" id="PTHR42949:SF3">
    <property type="entry name" value="ANAEROBIC GLYCEROL-3-PHOSPHATE DEHYDROGENASE SUBUNIT B"/>
    <property type="match status" value="1"/>
</dbReference>
<evidence type="ECO:0000256" key="1">
    <source>
        <dbReference type="ARBA" id="ARBA00023002"/>
    </source>
</evidence>
<evidence type="ECO:0000259" key="2">
    <source>
        <dbReference type="Pfam" id="PF07992"/>
    </source>
</evidence>
<evidence type="ECO:0000313" key="3">
    <source>
        <dbReference type="EMBL" id="GAA2493417.1"/>
    </source>
</evidence>
<comment type="caution">
    <text evidence="3">The sequence shown here is derived from an EMBL/GenBank/DDBJ whole genome shotgun (WGS) entry which is preliminary data.</text>
</comment>
<organism evidence="3 4">
    <name type="scientific">Streptomyces gobitricini</name>
    <dbReference type="NCBI Taxonomy" id="68211"/>
    <lineage>
        <taxon>Bacteria</taxon>
        <taxon>Bacillati</taxon>
        <taxon>Actinomycetota</taxon>
        <taxon>Actinomycetes</taxon>
        <taxon>Kitasatosporales</taxon>
        <taxon>Streptomycetaceae</taxon>
        <taxon>Streptomyces</taxon>
    </lineage>
</organism>
<feature type="domain" description="FAD/NAD(P)-binding" evidence="2">
    <location>
        <begin position="8"/>
        <end position="274"/>
    </location>
</feature>
<evidence type="ECO:0000313" key="4">
    <source>
        <dbReference type="Proteomes" id="UP001499942"/>
    </source>
</evidence>
<dbReference type="InterPro" id="IPR051691">
    <property type="entry name" value="Metab_Enz_Cyan_OpOx_G3PDH"/>
</dbReference>
<dbReference type="InterPro" id="IPR036188">
    <property type="entry name" value="FAD/NAD-bd_sf"/>
</dbReference>
<dbReference type="Pfam" id="PF07992">
    <property type="entry name" value="Pyr_redox_2"/>
    <property type="match status" value="1"/>
</dbReference>
<keyword evidence="4" id="KW-1185">Reference proteome</keyword>
<dbReference type="Proteomes" id="UP001499942">
    <property type="component" value="Unassembled WGS sequence"/>
</dbReference>
<accession>A0ABN3M036</accession>
<sequence>MTTARTVDVLVVGAGPAGLCAAARLAALGAGTVEVLEREPNPAGVRRWADAAVRAGAVLRTGVTATGWSGPLTLGTTSPSGRERVTARAVILATGARERPRGARLVPGTRPAGVWTGGELRRAVYGHGQDVGTRAVVVGAGPDARRAVRTLRRAGVEVAALVTEEPWRAPGALTGRTPVLGGTTVAEILGRGRLSGVRVLRRDGRAATVACDTVVFTGDWIPEHDLARTGGVALDPATRGPAVDGAFRTSVTGVFAVGGLLHGGEPAGTAVEEGRAVAAPVLAHLSGRAPWPGACVPVVADAPLRWVTPNRLGTAGGRLLLRAGRPLALPVVVVSQDGAPLLRRRVWRVVVPSRSLTLPAGWAARVDPGGGPVRVRVV</sequence>
<dbReference type="PANTHER" id="PTHR42949">
    <property type="entry name" value="ANAEROBIC GLYCEROL-3-PHOSPHATE DEHYDROGENASE SUBUNIT B"/>
    <property type="match status" value="1"/>
</dbReference>
<protein>
    <submittedName>
        <fullName evidence="3">FAD-dependent oxidoreductase</fullName>
    </submittedName>
</protein>
<dbReference type="Gene3D" id="3.50.50.60">
    <property type="entry name" value="FAD/NAD(P)-binding domain"/>
    <property type="match status" value="3"/>
</dbReference>
<reference evidence="3 4" key="1">
    <citation type="journal article" date="2019" name="Int. J. Syst. Evol. Microbiol.">
        <title>The Global Catalogue of Microorganisms (GCM) 10K type strain sequencing project: providing services to taxonomists for standard genome sequencing and annotation.</title>
        <authorList>
            <consortium name="The Broad Institute Genomics Platform"/>
            <consortium name="The Broad Institute Genome Sequencing Center for Infectious Disease"/>
            <person name="Wu L."/>
            <person name="Ma J."/>
        </authorList>
    </citation>
    <scope>NUCLEOTIDE SEQUENCE [LARGE SCALE GENOMIC DNA]</scope>
    <source>
        <strain evidence="3 4">JCM 5062</strain>
    </source>
</reference>
<proteinExistence type="predicted"/>
<dbReference type="RefSeq" id="WP_344360429.1">
    <property type="nucleotide sequence ID" value="NZ_BAAASR010000015.1"/>
</dbReference>